<evidence type="ECO:0000256" key="1">
    <source>
        <dbReference type="SAM" id="Phobius"/>
    </source>
</evidence>
<keyword evidence="3" id="KW-1185">Reference proteome</keyword>
<keyword evidence="1" id="KW-0472">Membrane</keyword>
<protein>
    <submittedName>
        <fullName evidence="2">Uncharacterized protein</fullName>
    </submittedName>
</protein>
<dbReference type="Proteomes" id="UP000198972">
    <property type="component" value="Unassembled WGS sequence"/>
</dbReference>
<feature type="transmembrane region" description="Helical" evidence="1">
    <location>
        <begin position="63"/>
        <end position="79"/>
    </location>
</feature>
<organism evidence="2 3">
    <name type="scientific">Fontibacillus panacisegetis</name>
    <dbReference type="NCBI Taxonomy" id="670482"/>
    <lineage>
        <taxon>Bacteria</taxon>
        <taxon>Bacillati</taxon>
        <taxon>Bacillota</taxon>
        <taxon>Bacilli</taxon>
        <taxon>Bacillales</taxon>
        <taxon>Paenibacillaceae</taxon>
        <taxon>Fontibacillus</taxon>
    </lineage>
</organism>
<dbReference type="RefSeq" id="WP_245742646.1">
    <property type="nucleotide sequence ID" value="NZ_FNBG01000034.1"/>
</dbReference>
<keyword evidence="1" id="KW-0812">Transmembrane</keyword>
<dbReference type="STRING" id="670482.SAMN04488542_13421"/>
<evidence type="ECO:0000313" key="3">
    <source>
        <dbReference type="Proteomes" id="UP000198972"/>
    </source>
</evidence>
<reference evidence="2 3" key="1">
    <citation type="submission" date="2016-10" db="EMBL/GenBank/DDBJ databases">
        <authorList>
            <person name="de Groot N.N."/>
        </authorList>
    </citation>
    <scope>NUCLEOTIDE SEQUENCE [LARGE SCALE GENOMIC DNA]</scope>
    <source>
        <strain evidence="2 3">DSM 28129</strain>
    </source>
</reference>
<proteinExistence type="predicted"/>
<sequence length="315" mass="36443">MNKKKTIILHPPLRTKYAYEKLKCCKYCQSYTVLNEEKCTVCGKSGLRPVLEKARHKAKRTQYNDLLLTLFLTLLAILFSQTFQLMAISAGAGVLLLGLLYFVQRQALESRISIELSKLFQRERGQIAAGLIRNLETAAALEEEGRSYEMMREVAVIVHNDHIRKLQIMLLQSFVLRKDMELELEPLLLEDFDPELAAYIGELAKIKRELIKDKTFQYVIKYEQQILAMENGKDILAGVAGATIRLKRYVLAYSGFIARYARRLSKDRFLRLYRMLAESPGLDWGELSAETARVYEEKYQWDADFQQIKPRSTII</sequence>
<dbReference type="AlphaFoldDB" id="A0A1G7T664"/>
<accession>A0A1G7T664</accession>
<gene>
    <name evidence="2" type="ORF">SAMN04488542_13421</name>
</gene>
<evidence type="ECO:0000313" key="2">
    <source>
        <dbReference type="EMBL" id="SDG30119.1"/>
    </source>
</evidence>
<name>A0A1G7T664_9BACL</name>
<dbReference type="EMBL" id="FNBG01000034">
    <property type="protein sequence ID" value="SDG30119.1"/>
    <property type="molecule type" value="Genomic_DNA"/>
</dbReference>
<keyword evidence="1" id="KW-1133">Transmembrane helix</keyword>